<keyword evidence="1" id="KW-0472">Membrane</keyword>
<organism evidence="2 3">
    <name type="scientific">Parathielavia hyrcaniae</name>
    <dbReference type="NCBI Taxonomy" id="113614"/>
    <lineage>
        <taxon>Eukaryota</taxon>
        <taxon>Fungi</taxon>
        <taxon>Dikarya</taxon>
        <taxon>Ascomycota</taxon>
        <taxon>Pezizomycotina</taxon>
        <taxon>Sordariomycetes</taxon>
        <taxon>Sordariomycetidae</taxon>
        <taxon>Sordariales</taxon>
        <taxon>Chaetomiaceae</taxon>
        <taxon>Parathielavia</taxon>
    </lineage>
</organism>
<dbReference type="EMBL" id="MU863640">
    <property type="protein sequence ID" value="KAK4100534.1"/>
    <property type="molecule type" value="Genomic_DNA"/>
</dbReference>
<evidence type="ECO:0000313" key="3">
    <source>
        <dbReference type="Proteomes" id="UP001305647"/>
    </source>
</evidence>
<evidence type="ECO:0000313" key="2">
    <source>
        <dbReference type="EMBL" id="KAK4100534.1"/>
    </source>
</evidence>
<reference evidence="2" key="1">
    <citation type="journal article" date="2023" name="Mol. Phylogenet. Evol.">
        <title>Genome-scale phylogeny and comparative genomics of the fungal order Sordariales.</title>
        <authorList>
            <person name="Hensen N."/>
            <person name="Bonometti L."/>
            <person name="Westerberg I."/>
            <person name="Brannstrom I.O."/>
            <person name="Guillou S."/>
            <person name="Cros-Aarteil S."/>
            <person name="Calhoun S."/>
            <person name="Haridas S."/>
            <person name="Kuo A."/>
            <person name="Mondo S."/>
            <person name="Pangilinan J."/>
            <person name="Riley R."/>
            <person name="LaButti K."/>
            <person name="Andreopoulos B."/>
            <person name="Lipzen A."/>
            <person name="Chen C."/>
            <person name="Yan M."/>
            <person name="Daum C."/>
            <person name="Ng V."/>
            <person name="Clum A."/>
            <person name="Steindorff A."/>
            <person name="Ohm R.A."/>
            <person name="Martin F."/>
            <person name="Silar P."/>
            <person name="Natvig D.O."/>
            <person name="Lalanne C."/>
            <person name="Gautier V."/>
            <person name="Ament-Velasquez S.L."/>
            <person name="Kruys A."/>
            <person name="Hutchinson M.I."/>
            <person name="Powell A.J."/>
            <person name="Barry K."/>
            <person name="Miller A.N."/>
            <person name="Grigoriev I.V."/>
            <person name="Debuchy R."/>
            <person name="Gladieux P."/>
            <person name="Hiltunen Thoren M."/>
            <person name="Johannesson H."/>
        </authorList>
    </citation>
    <scope>NUCLEOTIDE SEQUENCE</scope>
    <source>
        <strain evidence="2">CBS 757.83</strain>
    </source>
</reference>
<keyword evidence="1" id="KW-1133">Transmembrane helix</keyword>
<proteinExistence type="predicted"/>
<keyword evidence="1" id="KW-0812">Transmembrane</keyword>
<accession>A0AAN6Q1F8</accession>
<name>A0AAN6Q1F8_9PEZI</name>
<comment type="caution">
    <text evidence="2">The sequence shown here is derived from an EMBL/GenBank/DDBJ whole genome shotgun (WGS) entry which is preliminary data.</text>
</comment>
<reference evidence="2" key="2">
    <citation type="submission" date="2023-05" db="EMBL/GenBank/DDBJ databases">
        <authorList>
            <consortium name="Lawrence Berkeley National Laboratory"/>
            <person name="Steindorff A."/>
            <person name="Hensen N."/>
            <person name="Bonometti L."/>
            <person name="Westerberg I."/>
            <person name="Brannstrom I.O."/>
            <person name="Guillou S."/>
            <person name="Cros-Aarteil S."/>
            <person name="Calhoun S."/>
            <person name="Haridas S."/>
            <person name="Kuo A."/>
            <person name="Mondo S."/>
            <person name="Pangilinan J."/>
            <person name="Riley R."/>
            <person name="Labutti K."/>
            <person name="Andreopoulos B."/>
            <person name="Lipzen A."/>
            <person name="Chen C."/>
            <person name="Yanf M."/>
            <person name="Daum C."/>
            <person name="Ng V."/>
            <person name="Clum A."/>
            <person name="Ohm R."/>
            <person name="Martin F."/>
            <person name="Silar P."/>
            <person name="Natvig D."/>
            <person name="Lalanne C."/>
            <person name="Gautier V."/>
            <person name="Ament-Velasquez S.L."/>
            <person name="Kruys A."/>
            <person name="Hutchinson M.I."/>
            <person name="Powell A.J."/>
            <person name="Barry K."/>
            <person name="Miller A.N."/>
            <person name="Grigoriev I.V."/>
            <person name="Debuchy R."/>
            <person name="Gladieux P."/>
            <person name="Thoren M.H."/>
            <person name="Johannesson H."/>
        </authorList>
    </citation>
    <scope>NUCLEOTIDE SEQUENCE</scope>
    <source>
        <strain evidence="2">CBS 757.83</strain>
    </source>
</reference>
<gene>
    <name evidence="2" type="ORF">N658DRAFT_516604</name>
</gene>
<feature type="transmembrane region" description="Helical" evidence="1">
    <location>
        <begin position="132"/>
        <end position="154"/>
    </location>
</feature>
<dbReference type="AlphaFoldDB" id="A0AAN6Q1F8"/>
<keyword evidence="3" id="KW-1185">Reference proteome</keyword>
<feature type="transmembrane region" description="Helical" evidence="1">
    <location>
        <begin position="43"/>
        <end position="63"/>
    </location>
</feature>
<sequence length="156" mass="16508">MPPPTPLKQALTLHLLTELPASLSFLLAPHAQLPNAGPEATLILRNLGGLLMATNLVCFVLLLDGGGAATGSTADATDRLTARLCLCLGTYHVWPMVRAWTRMRRGRLHGGSGGGSGREEKKEERKVLGGPVVHFVVHVLCLVAMIGSGGMALLRE</sequence>
<evidence type="ECO:0000256" key="1">
    <source>
        <dbReference type="SAM" id="Phobius"/>
    </source>
</evidence>
<protein>
    <submittedName>
        <fullName evidence="2">Uncharacterized protein</fullName>
    </submittedName>
</protein>
<dbReference type="Proteomes" id="UP001305647">
    <property type="component" value="Unassembled WGS sequence"/>
</dbReference>